<comment type="caution">
    <text evidence="2">The sequence shown here is derived from an EMBL/GenBank/DDBJ whole genome shotgun (WGS) entry which is preliminary data.</text>
</comment>
<keyword evidence="3" id="KW-1185">Reference proteome</keyword>
<sequence>MKLTSVEGGEGAPPEPDWASQYTDELDIVEAKERWGIVTRELREAGTLAMVNGHTVQRLVEFYVVYRRAARQVGELGAITRARRTKVPQTSPYWTVMRQADEHIRMNEAELGLSPLRRNKAGKVQRGKKAPRAADSYLGSLSK</sequence>
<name>A0A9X2PH91_9HYPH</name>
<feature type="region of interest" description="Disordered" evidence="1">
    <location>
        <begin position="117"/>
        <end position="143"/>
    </location>
</feature>
<dbReference type="RefSeq" id="WP_258735032.1">
    <property type="nucleotide sequence ID" value="NZ_JANTHZ010000015.1"/>
</dbReference>
<dbReference type="InterPro" id="IPR006448">
    <property type="entry name" value="Phage_term_ssu_P27"/>
</dbReference>
<dbReference type="Pfam" id="PF05119">
    <property type="entry name" value="Terminase_4"/>
    <property type="match status" value="1"/>
</dbReference>
<protein>
    <submittedName>
        <fullName evidence="2">P27 family phage terminase small subunit</fullName>
    </submittedName>
</protein>
<organism evidence="2 3">
    <name type="scientific">Ancylobacter mangrovi</name>
    <dbReference type="NCBI Taxonomy" id="2972472"/>
    <lineage>
        <taxon>Bacteria</taxon>
        <taxon>Pseudomonadati</taxon>
        <taxon>Pseudomonadota</taxon>
        <taxon>Alphaproteobacteria</taxon>
        <taxon>Hyphomicrobiales</taxon>
        <taxon>Xanthobacteraceae</taxon>
        <taxon>Ancylobacter</taxon>
    </lineage>
</organism>
<feature type="compositionally biased region" description="Basic residues" evidence="1">
    <location>
        <begin position="117"/>
        <end position="131"/>
    </location>
</feature>
<evidence type="ECO:0000313" key="3">
    <source>
        <dbReference type="Proteomes" id="UP001151088"/>
    </source>
</evidence>
<gene>
    <name evidence="2" type="ORF">NVS89_22550</name>
</gene>
<reference evidence="2" key="1">
    <citation type="submission" date="2022-08" db="EMBL/GenBank/DDBJ databases">
        <authorList>
            <person name="Li F."/>
        </authorList>
    </citation>
    <scope>NUCLEOTIDE SEQUENCE</scope>
    <source>
        <strain evidence="2">MQZ15Z-1</strain>
    </source>
</reference>
<dbReference type="EMBL" id="JANTHZ010000015">
    <property type="protein sequence ID" value="MCS0497875.1"/>
    <property type="molecule type" value="Genomic_DNA"/>
</dbReference>
<accession>A0A9X2PH91</accession>
<evidence type="ECO:0000313" key="2">
    <source>
        <dbReference type="EMBL" id="MCS0497875.1"/>
    </source>
</evidence>
<proteinExistence type="predicted"/>
<evidence type="ECO:0000256" key="1">
    <source>
        <dbReference type="SAM" id="MobiDB-lite"/>
    </source>
</evidence>
<dbReference type="Proteomes" id="UP001151088">
    <property type="component" value="Unassembled WGS sequence"/>
</dbReference>
<dbReference type="AlphaFoldDB" id="A0A9X2PH91"/>